<dbReference type="CDD" id="cd19097">
    <property type="entry name" value="AKR_unchar"/>
    <property type="match status" value="1"/>
</dbReference>
<proteinExistence type="predicted"/>
<sequence length="286" mass="31501">MKIALGTAQFGLNYGISNTLGQVKKNEIKRILSAALDAGITVVDTASAYGISESNIGQSGLSQALSIVTKVSSENIHAQVEKSLKNLNCDSIDAVLFHNCELLLSSSGEDYFSQLEQLKTKGIVKRIGVSVYNPKELELLSERFNLDLIQAPVNWLDQRFIQPEIIDKLIEKNIKLHARSIFLQGLLLEPMIQNNAYFSQFNNEFSQYNRVINELGCNRLTFALAIIAQKAPHIENAIIGCCSQEQLTQLIDSYCAAKKLTLPSDDVLASLASSNLALINPSQWLG</sequence>
<dbReference type="RefSeq" id="WP_013465568.1">
    <property type="nucleotide sequence ID" value="NZ_CP162514.1"/>
</dbReference>
<reference evidence="2" key="1">
    <citation type="submission" date="2024-07" db="EMBL/GenBank/DDBJ databases">
        <authorList>
            <person name="Jiang Y."/>
            <person name="Qin Q."/>
        </authorList>
    </citation>
    <scope>NUCLEOTIDE SEQUENCE</scope>
    <source>
        <strain evidence="2">SD03</strain>
    </source>
</reference>
<dbReference type="EMBL" id="CP162514">
    <property type="protein sequence ID" value="XDH86777.1"/>
    <property type="molecule type" value="Genomic_DNA"/>
</dbReference>
<name>A0AB39AMT2_9GAMM</name>
<dbReference type="PANTHER" id="PTHR43312">
    <property type="entry name" value="D-THREO-ALDOSE 1-DEHYDROGENASE"/>
    <property type="match status" value="1"/>
</dbReference>
<organism evidence="2">
    <name type="scientific">Pseudoalteromonas sp. SD03</name>
    <dbReference type="NCBI Taxonomy" id="3231719"/>
    <lineage>
        <taxon>Bacteria</taxon>
        <taxon>Pseudomonadati</taxon>
        <taxon>Pseudomonadota</taxon>
        <taxon>Gammaproteobacteria</taxon>
        <taxon>Alteromonadales</taxon>
        <taxon>Pseudoalteromonadaceae</taxon>
        <taxon>Pseudoalteromonas</taxon>
    </lineage>
</organism>
<dbReference type="Pfam" id="PF00248">
    <property type="entry name" value="Aldo_ket_red"/>
    <property type="match status" value="1"/>
</dbReference>
<evidence type="ECO:0000259" key="1">
    <source>
        <dbReference type="Pfam" id="PF00248"/>
    </source>
</evidence>
<dbReference type="AlphaFoldDB" id="A0AB39AMT2"/>
<dbReference type="PANTHER" id="PTHR43312:SF1">
    <property type="entry name" value="NADP-DEPENDENT OXIDOREDUCTASE DOMAIN-CONTAINING PROTEIN"/>
    <property type="match status" value="1"/>
</dbReference>
<feature type="domain" description="NADP-dependent oxidoreductase" evidence="1">
    <location>
        <begin position="2"/>
        <end position="254"/>
    </location>
</feature>
<gene>
    <name evidence="2" type="ORF">ABZP26_11995</name>
</gene>
<dbReference type="InterPro" id="IPR053135">
    <property type="entry name" value="AKR2_Oxidoreductase"/>
</dbReference>
<dbReference type="Gene3D" id="3.20.20.100">
    <property type="entry name" value="NADP-dependent oxidoreductase domain"/>
    <property type="match status" value="1"/>
</dbReference>
<dbReference type="SUPFAM" id="SSF51430">
    <property type="entry name" value="NAD(P)-linked oxidoreductase"/>
    <property type="match status" value="1"/>
</dbReference>
<evidence type="ECO:0000313" key="2">
    <source>
        <dbReference type="EMBL" id="XDH86777.1"/>
    </source>
</evidence>
<dbReference type="InterPro" id="IPR036812">
    <property type="entry name" value="NAD(P)_OxRdtase_dom_sf"/>
</dbReference>
<dbReference type="InterPro" id="IPR023210">
    <property type="entry name" value="NADP_OxRdtase_dom"/>
</dbReference>
<accession>A0AB39AMT2</accession>
<protein>
    <submittedName>
        <fullName evidence="2">Aldo/keto reductase</fullName>
    </submittedName>
</protein>